<accession>A0ABW2L873</accession>
<dbReference type="EMBL" id="JBHTBS010000004">
    <property type="protein sequence ID" value="MFC7337652.1"/>
    <property type="molecule type" value="Genomic_DNA"/>
</dbReference>
<keyword evidence="2" id="KW-1185">Reference proteome</keyword>
<gene>
    <name evidence="1" type="ORF">ACFQY0_10730</name>
</gene>
<evidence type="ECO:0000313" key="2">
    <source>
        <dbReference type="Proteomes" id="UP001596472"/>
    </source>
</evidence>
<evidence type="ECO:0000313" key="1">
    <source>
        <dbReference type="EMBL" id="MFC7337652.1"/>
    </source>
</evidence>
<organism evidence="1 2">
    <name type="scientific">Haloferula chungangensis</name>
    <dbReference type="NCBI Taxonomy" id="1048331"/>
    <lineage>
        <taxon>Bacteria</taxon>
        <taxon>Pseudomonadati</taxon>
        <taxon>Verrucomicrobiota</taxon>
        <taxon>Verrucomicrobiia</taxon>
        <taxon>Verrucomicrobiales</taxon>
        <taxon>Verrucomicrobiaceae</taxon>
        <taxon>Haloferula</taxon>
    </lineage>
</organism>
<dbReference type="RefSeq" id="WP_379712130.1">
    <property type="nucleotide sequence ID" value="NZ_JBHTBS010000004.1"/>
</dbReference>
<reference evidence="2" key="1">
    <citation type="journal article" date="2019" name="Int. J. Syst. Evol. Microbiol.">
        <title>The Global Catalogue of Microorganisms (GCM) 10K type strain sequencing project: providing services to taxonomists for standard genome sequencing and annotation.</title>
        <authorList>
            <consortium name="The Broad Institute Genomics Platform"/>
            <consortium name="The Broad Institute Genome Sequencing Center for Infectious Disease"/>
            <person name="Wu L."/>
            <person name="Ma J."/>
        </authorList>
    </citation>
    <scope>NUCLEOTIDE SEQUENCE [LARGE SCALE GENOMIC DNA]</scope>
    <source>
        <strain evidence="2">CGMCC 4.1467</strain>
    </source>
</reference>
<name>A0ABW2L873_9BACT</name>
<comment type="caution">
    <text evidence="1">The sequence shown here is derived from an EMBL/GenBank/DDBJ whole genome shotgun (WGS) entry which is preliminary data.</text>
</comment>
<proteinExistence type="predicted"/>
<sequence length="228" mass="26010">MPHAFHATRWTLVTRATGRDESARTALSELCEIYYEPVLHFIEVRSRDADRARELTHGFFEELLSRENIGSPDPSRGRFRSYLLGAVKHFLAKHHQSQLTQKRGGELEQVPLDEHIPDAADDATRFDRDWAFALIRRAHQALEAEMTASGKGELFQTLKPWLDGGPTASREAACRELGLEANALNVAIHRLRERFRAQVRSEVESTVADPTEVRAEFRYLVDVLAEHR</sequence>
<protein>
    <submittedName>
        <fullName evidence="1">RNA polymerase sigma factor</fullName>
    </submittedName>
</protein>
<dbReference type="Gene3D" id="1.10.1740.10">
    <property type="match status" value="1"/>
</dbReference>
<dbReference type="Proteomes" id="UP001596472">
    <property type="component" value="Unassembled WGS sequence"/>
</dbReference>